<feature type="domain" description="Methyltransferase" evidence="1">
    <location>
        <begin position="72"/>
        <end position="164"/>
    </location>
</feature>
<sequence length="221" mass="24939">MSQTFKTPRDAEDFLQFFHKPGLGYNTCVEEYNKINGPGSYENSIVSLNYVGPRYCAQMLSGVMNDIPNASVLDIAAGTGWVGQELRKRGFRKIDAHDGAAAMVDVCKKTGIYQNFFVSFVGDGHRLPVENETYDALTCCGATLENHLPPSSQAEFIRVIKPGGFFVNCYRKNLPDLDYGKKWRAEAQRLEDEGKWILYGRLTFRNFHKLTDGNVDIYQVL</sequence>
<keyword evidence="3" id="KW-1185">Reference proteome</keyword>
<reference evidence="2 3" key="1">
    <citation type="journal article" date="2021" name="Elife">
        <title>Chloroplast acquisition without the gene transfer in kleptoplastic sea slugs, Plakobranchus ocellatus.</title>
        <authorList>
            <person name="Maeda T."/>
            <person name="Takahashi S."/>
            <person name="Yoshida T."/>
            <person name="Shimamura S."/>
            <person name="Takaki Y."/>
            <person name="Nagai Y."/>
            <person name="Toyoda A."/>
            <person name="Suzuki Y."/>
            <person name="Arimoto A."/>
            <person name="Ishii H."/>
            <person name="Satoh N."/>
            <person name="Nishiyama T."/>
            <person name="Hasebe M."/>
            <person name="Maruyama T."/>
            <person name="Minagawa J."/>
            <person name="Obokata J."/>
            <person name="Shigenobu S."/>
        </authorList>
    </citation>
    <scope>NUCLEOTIDE SEQUENCE [LARGE SCALE GENOMIC DNA]</scope>
</reference>
<evidence type="ECO:0000313" key="2">
    <source>
        <dbReference type="EMBL" id="GFO14254.1"/>
    </source>
</evidence>
<dbReference type="Pfam" id="PF13649">
    <property type="entry name" value="Methyltransf_25"/>
    <property type="match status" value="1"/>
</dbReference>
<dbReference type="EMBL" id="BLXT01004553">
    <property type="protein sequence ID" value="GFO14254.1"/>
    <property type="molecule type" value="Genomic_DNA"/>
</dbReference>
<dbReference type="PANTHER" id="PTHR43591:SF110">
    <property type="entry name" value="RHODANESE DOMAIN-CONTAINING PROTEIN"/>
    <property type="match status" value="1"/>
</dbReference>
<proteinExistence type="predicted"/>
<gene>
    <name evidence="2" type="ORF">PoB_004075900</name>
</gene>
<dbReference type="InterPro" id="IPR041698">
    <property type="entry name" value="Methyltransf_25"/>
</dbReference>
<dbReference type="AlphaFoldDB" id="A0AAV4B2I6"/>
<protein>
    <submittedName>
        <fullName evidence="2">Williams-Beuren syndrome chromosomal region 27 protein-like</fullName>
    </submittedName>
</protein>
<dbReference type="Gene3D" id="3.40.50.150">
    <property type="entry name" value="Vaccinia Virus protein VP39"/>
    <property type="match status" value="1"/>
</dbReference>
<evidence type="ECO:0000313" key="3">
    <source>
        <dbReference type="Proteomes" id="UP000735302"/>
    </source>
</evidence>
<organism evidence="2 3">
    <name type="scientific">Plakobranchus ocellatus</name>
    <dbReference type="NCBI Taxonomy" id="259542"/>
    <lineage>
        <taxon>Eukaryota</taxon>
        <taxon>Metazoa</taxon>
        <taxon>Spiralia</taxon>
        <taxon>Lophotrochozoa</taxon>
        <taxon>Mollusca</taxon>
        <taxon>Gastropoda</taxon>
        <taxon>Heterobranchia</taxon>
        <taxon>Euthyneura</taxon>
        <taxon>Panpulmonata</taxon>
        <taxon>Sacoglossa</taxon>
        <taxon>Placobranchoidea</taxon>
        <taxon>Plakobranchidae</taxon>
        <taxon>Plakobranchus</taxon>
    </lineage>
</organism>
<dbReference type="InterPro" id="IPR029063">
    <property type="entry name" value="SAM-dependent_MTases_sf"/>
</dbReference>
<comment type="caution">
    <text evidence="2">The sequence shown here is derived from an EMBL/GenBank/DDBJ whole genome shotgun (WGS) entry which is preliminary data.</text>
</comment>
<accession>A0AAV4B2I6</accession>
<dbReference type="SUPFAM" id="SSF53335">
    <property type="entry name" value="S-adenosyl-L-methionine-dependent methyltransferases"/>
    <property type="match status" value="1"/>
</dbReference>
<dbReference type="Proteomes" id="UP000735302">
    <property type="component" value="Unassembled WGS sequence"/>
</dbReference>
<evidence type="ECO:0000259" key="1">
    <source>
        <dbReference type="Pfam" id="PF13649"/>
    </source>
</evidence>
<name>A0AAV4B2I6_9GAST</name>
<dbReference type="CDD" id="cd02440">
    <property type="entry name" value="AdoMet_MTases"/>
    <property type="match status" value="1"/>
</dbReference>
<dbReference type="PANTHER" id="PTHR43591">
    <property type="entry name" value="METHYLTRANSFERASE"/>
    <property type="match status" value="1"/>
</dbReference>